<dbReference type="Proteomes" id="UP000050326">
    <property type="component" value="Unassembled WGS sequence"/>
</dbReference>
<keyword evidence="4" id="KW-0479">Metal-binding</keyword>
<evidence type="ECO:0000256" key="6">
    <source>
        <dbReference type="ARBA" id="ARBA00023002"/>
    </source>
</evidence>
<dbReference type="Pfam" id="PF08331">
    <property type="entry name" value="QueG_DUF1730"/>
    <property type="match status" value="1"/>
</dbReference>
<keyword evidence="2" id="KW-0963">Cytoplasm</keyword>
<dbReference type="STRING" id="36849.OXPF_11800"/>
<evidence type="ECO:0000313" key="11">
    <source>
        <dbReference type="Proteomes" id="UP000050326"/>
    </source>
</evidence>
<comment type="caution">
    <text evidence="10">The sequence shown here is derived from an EMBL/GenBank/DDBJ whole genome shotgun (WGS) entry which is preliminary data.</text>
</comment>
<dbReference type="PANTHER" id="PTHR30002:SF4">
    <property type="entry name" value="EPOXYQUEUOSINE REDUCTASE"/>
    <property type="match status" value="1"/>
</dbReference>
<accession>A0A0P8WBI2</accession>
<dbReference type="GO" id="GO:0052693">
    <property type="term" value="F:epoxyqueuosine reductase activity"/>
    <property type="evidence" value="ECO:0007669"/>
    <property type="project" value="TreeGrafter"/>
</dbReference>
<evidence type="ECO:0000259" key="9">
    <source>
        <dbReference type="PROSITE" id="PS51379"/>
    </source>
</evidence>
<evidence type="ECO:0000256" key="2">
    <source>
        <dbReference type="ARBA" id="ARBA00022490"/>
    </source>
</evidence>
<dbReference type="AlphaFoldDB" id="A0A0P8WBI2"/>
<evidence type="ECO:0000313" key="10">
    <source>
        <dbReference type="EMBL" id="KPU45287.1"/>
    </source>
</evidence>
<evidence type="ECO:0000256" key="4">
    <source>
        <dbReference type="ARBA" id="ARBA00022723"/>
    </source>
</evidence>
<dbReference type="Pfam" id="PF13484">
    <property type="entry name" value="Fer4_16"/>
    <property type="match status" value="1"/>
</dbReference>
<proteinExistence type="predicted"/>
<evidence type="ECO:0000256" key="5">
    <source>
        <dbReference type="ARBA" id="ARBA00022785"/>
    </source>
</evidence>
<dbReference type="GO" id="GO:0051539">
    <property type="term" value="F:4 iron, 4 sulfur cluster binding"/>
    <property type="evidence" value="ECO:0007669"/>
    <property type="project" value="UniProtKB-KW"/>
</dbReference>
<dbReference type="GO" id="GO:0046872">
    <property type="term" value="F:metal ion binding"/>
    <property type="evidence" value="ECO:0007669"/>
    <property type="project" value="UniProtKB-KW"/>
</dbReference>
<protein>
    <submittedName>
        <fullName evidence="10">Epoxyqueuosine reductase</fullName>
        <ecNumber evidence="10">1.1.-.-</ecNumber>
    </submittedName>
</protein>
<dbReference type="SUPFAM" id="SSF46548">
    <property type="entry name" value="alpha-helical ferredoxin"/>
    <property type="match status" value="1"/>
</dbReference>
<dbReference type="InterPro" id="IPR004453">
    <property type="entry name" value="QueG"/>
</dbReference>
<evidence type="ECO:0000256" key="8">
    <source>
        <dbReference type="ARBA" id="ARBA00023014"/>
    </source>
</evidence>
<dbReference type="PROSITE" id="PS51379">
    <property type="entry name" value="4FE4S_FER_2"/>
    <property type="match status" value="1"/>
</dbReference>
<evidence type="ECO:0000256" key="3">
    <source>
        <dbReference type="ARBA" id="ARBA00022694"/>
    </source>
</evidence>
<dbReference type="PANTHER" id="PTHR30002">
    <property type="entry name" value="EPOXYQUEUOSINE REDUCTASE"/>
    <property type="match status" value="1"/>
</dbReference>
<dbReference type="Gene3D" id="3.30.70.20">
    <property type="match status" value="1"/>
</dbReference>
<dbReference type="InterPro" id="IPR017900">
    <property type="entry name" value="4Fe4S_Fe_S_CS"/>
</dbReference>
<dbReference type="EC" id="1.1.-.-" evidence="10"/>
<dbReference type="EMBL" id="LKET01000026">
    <property type="protein sequence ID" value="KPU45287.1"/>
    <property type="molecule type" value="Genomic_DNA"/>
</dbReference>
<sequence length="348" mass="39568">MNNKELIITESKRIGIDIIGFSPCFIAYDVEETLRDRESKGYLSGFEEKDMNLRINPKLLMENCQTIISAGISYNIDRDKIEAMSKQKFKATMSVSSWGRDYHKVLGSKLEALAEFINKRLYGETKFFVDTNPLLERHIAKNAGIGFVGKNCSLINKEYGSYIFLGEILTDLYIQPDMPVTGDCGDCELCIKACPSGALLKPYTIDAKKCISYLTQNKEIDYENMKNTGLSLYGCDVCQSVCPKNRNIKMSSHEEFIPKQWNIYPDAVAILDMDNKTFEKTYKLTSGGWRGKKNLQKNAIAVIANSGKREAWDVLVKYLDDERPDIKKAAVYGLKRLMESMEDKNDFQ</sequence>
<keyword evidence="1" id="KW-0004">4Fe-4S</keyword>
<evidence type="ECO:0000256" key="1">
    <source>
        <dbReference type="ARBA" id="ARBA00022485"/>
    </source>
</evidence>
<keyword evidence="3" id="KW-0819">tRNA processing</keyword>
<name>A0A0P8WBI2_9CLOT</name>
<reference evidence="10 11" key="1">
    <citation type="submission" date="2015-09" db="EMBL/GenBank/DDBJ databases">
        <title>Genome sequence of Oxobacter pfennigii DSM 3222.</title>
        <authorList>
            <person name="Poehlein A."/>
            <person name="Bengelsdorf F.R."/>
            <person name="Schiel-Bengelsdorf B."/>
            <person name="Duerre P."/>
            <person name="Daniel R."/>
        </authorList>
    </citation>
    <scope>NUCLEOTIDE SEQUENCE [LARGE SCALE GENOMIC DNA]</scope>
    <source>
        <strain evidence="10 11">DSM 3222</strain>
    </source>
</reference>
<dbReference type="RefSeq" id="WP_054874274.1">
    <property type="nucleotide sequence ID" value="NZ_LKET01000026.1"/>
</dbReference>
<dbReference type="NCBIfam" id="TIGR00276">
    <property type="entry name" value="tRNA epoxyqueuosine(34) reductase QueG"/>
    <property type="match status" value="1"/>
</dbReference>
<feature type="domain" description="4Fe-4S ferredoxin-type" evidence="9">
    <location>
        <begin position="174"/>
        <end position="204"/>
    </location>
</feature>
<keyword evidence="8" id="KW-0411">Iron-sulfur</keyword>
<dbReference type="InterPro" id="IPR013542">
    <property type="entry name" value="QueG_DUF1730"/>
</dbReference>
<dbReference type="InterPro" id="IPR017896">
    <property type="entry name" value="4Fe4S_Fe-S-bd"/>
</dbReference>
<keyword evidence="6 10" id="KW-0560">Oxidoreductase</keyword>
<dbReference type="OrthoDB" id="9784571at2"/>
<gene>
    <name evidence="10" type="primary">queG_2</name>
    <name evidence="10" type="ORF">OXPF_11800</name>
</gene>
<organism evidence="10 11">
    <name type="scientific">Oxobacter pfennigii</name>
    <dbReference type="NCBI Taxonomy" id="36849"/>
    <lineage>
        <taxon>Bacteria</taxon>
        <taxon>Bacillati</taxon>
        <taxon>Bacillota</taxon>
        <taxon>Clostridia</taxon>
        <taxon>Eubacteriales</taxon>
        <taxon>Clostridiaceae</taxon>
        <taxon>Oxobacter</taxon>
    </lineage>
</organism>
<dbReference type="GO" id="GO:0008616">
    <property type="term" value="P:tRNA queuosine(34) biosynthetic process"/>
    <property type="evidence" value="ECO:0007669"/>
    <property type="project" value="UniProtKB-KW"/>
</dbReference>
<evidence type="ECO:0000256" key="7">
    <source>
        <dbReference type="ARBA" id="ARBA00023004"/>
    </source>
</evidence>
<keyword evidence="5" id="KW-0671">Queuosine biosynthesis</keyword>
<dbReference type="PROSITE" id="PS00198">
    <property type="entry name" value="4FE4S_FER_1"/>
    <property type="match status" value="1"/>
</dbReference>
<keyword evidence="7" id="KW-0408">Iron</keyword>
<dbReference type="PATRIC" id="fig|36849.3.peg.1259"/>
<keyword evidence="11" id="KW-1185">Reference proteome</keyword>